<feature type="transmembrane region" description="Helical" evidence="5">
    <location>
        <begin position="287"/>
        <end position="313"/>
    </location>
</feature>
<comment type="caution">
    <text evidence="7">The sequence shown here is derived from an EMBL/GenBank/DDBJ whole genome shotgun (WGS) entry which is preliminary data.</text>
</comment>
<evidence type="ECO:0000256" key="1">
    <source>
        <dbReference type="ARBA" id="ARBA00004651"/>
    </source>
</evidence>
<name>A0ABW4F561_9PSEU</name>
<feature type="transmembrane region" description="Helical" evidence="5">
    <location>
        <begin position="246"/>
        <end position="266"/>
    </location>
</feature>
<dbReference type="PROSITE" id="PS50850">
    <property type="entry name" value="MFS"/>
    <property type="match status" value="1"/>
</dbReference>
<feature type="transmembrane region" description="Helical" evidence="5">
    <location>
        <begin position="354"/>
        <end position="374"/>
    </location>
</feature>
<feature type="transmembrane region" description="Helical" evidence="5">
    <location>
        <begin position="428"/>
        <end position="447"/>
    </location>
</feature>
<comment type="subcellular location">
    <subcellularLocation>
        <location evidence="1">Cell membrane</location>
        <topology evidence="1">Multi-pass membrane protein</topology>
    </subcellularLocation>
</comment>
<feature type="transmembrane region" description="Helical" evidence="5">
    <location>
        <begin position="184"/>
        <end position="206"/>
    </location>
</feature>
<sequence>MRDTSSHDLHSAPASPVTAHERARQKMVLAICLATGFATLLDQSVLNVAVPALRAELGAGRADVQWILAGYSLTFGLALVPAGRLGDAWGRRGLLIAGLGLFGVASVIGVLAADPWMLVLARLLQGVGAGTANPQVIGLIQDTFTGAARVRALGAYAAVGSLSAILGPVVGGTVLGLAGPALGWRLAVALSIPFGLITCLLAARYLPRSDRPSRRVHLDVGGIALLGLVTVCVLLPVIGVGGAGPVIVAAWLVAAVLAGAALVGWERRTARRGGTPILLPALFASRGFVLGTVVAMCWFGSALGLGLVVTLFLQEGLGLSPLVAGLCTLPAAVAMGISSTLGWRVVGRYGRRSVTWMLGLLVATLAAMLLLVGVLPAGALLAAVVLSQLLTGAAGGLITSPNQALTLAHAPPGANGLAAGFFQVSQRIASTLCLAAAGGVFVAVAVPGDLATYRLGFSVGILLSAVLALVALVASLFDRSGTAPRLDPAQGRGAPEGTVR</sequence>
<feature type="transmembrane region" description="Helical" evidence="5">
    <location>
        <begin position="218"/>
        <end position="240"/>
    </location>
</feature>
<keyword evidence="3 5" id="KW-1133">Transmembrane helix</keyword>
<dbReference type="Proteomes" id="UP001597114">
    <property type="component" value="Unassembled WGS sequence"/>
</dbReference>
<dbReference type="RefSeq" id="WP_344728172.1">
    <property type="nucleotide sequence ID" value="NZ_BAAAUS010000049.1"/>
</dbReference>
<evidence type="ECO:0000256" key="3">
    <source>
        <dbReference type="ARBA" id="ARBA00022989"/>
    </source>
</evidence>
<evidence type="ECO:0000256" key="5">
    <source>
        <dbReference type="SAM" id="Phobius"/>
    </source>
</evidence>
<feature type="transmembrane region" description="Helical" evidence="5">
    <location>
        <begin position="28"/>
        <end position="52"/>
    </location>
</feature>
<dbReference type="EMBL" id="JBHUCO010000047">
    <property type="protein sequence ID" value="MFD1522688.1"/>
    <property type="molecule type" value="Genomic_DNA"/>
</dbReference>
<dbReference type="InterPro" id="IPR011701">
    <property type="entry name" value="MFS"/>
</dbReference>
<dbReference type="PANTHER" id="PTHR42718:SF39">
    <property type="entry name" value="ACTINORHODIN TRANSPORTER-RELATED"/>
    <property type="match status" value="1"/>
</dbReference>
<gene>
    <name evidence="7" type="ORF">ACFSJD_34705</name>
</gene>
<reference evidence="8" key="1">
    <citation type="journal article" date="2019" name="Int. J. Syst. Evol. Microbiol.">
        <title>The Global Catalogue of Microorganisms (GCM) 10K type strain sequencing project: providing services to taxonomists for standard genome sequencing and annotation.</title>
        <authorList>
            <consortium name="The Broad Institute Genomics Platform"/>
            <consortium name="The Broad Institute Genome Sequencing Center for Infectious Disease"/>
            <person name="Wu L."/>
            <person name="Ma J."/>
        </authorList>
    </citation>
    <scope>NUCLEOTIDE SEQUENCE [LARGE SCALE GENOMIC DNA]</scope>
    <source>
        <strain evidence="8">CCM 7043</strain>
    </source>
</reference>
<evidence type="ECO:0000256" key="4">
    <source>
        <dbReference type="ARBA" id="ARBA00023136"/>
    </source>
</evidence>
<feature type="transmembrane region" description="Helical" evidence="5">
    <location>
        <begin position="152"/>
        <end position="178"/>
    </location>
</feature>
<feature type="transmembrane region" description="Helical" evidence="5">
    <location>
        <begin position="94"/>
        <end position="113"/>
    </location>
</feature>
<dbReference type="Gene3D" id="1.20.1250.20">
    <property type="entry name" value="MFS general substrate transporter like domains"/>
    <property type="match status" value="1"/>
</dbReference>
<feature type="transmembrane region" description="Helical" evidence="5">
    <location>
        <begin position="119"/>
        <end position="140"/>
    </location>
</feature>
<dbReference type="Pfam" id="PF07690">
    <property type="entry name" value="MFS_1"/>
    <property type="match status" value="1"/>
</dbReference>
<feature type="transmembrane region" description="Helical" evidence="5">
    <location>
        <begin position="319"/>
        <end position="342"/>
    </location>
</feature>
<evidence type="ECO:0000256" key="2">
    <source>
        <dbReference type="ARBA" id="ARBA00022692"/>
    </source>
</evidence>
<feature type="transmembrane region" description="Helical" evidence="5">
    <location>
        <begin position="64"/>
        <end position="82"/>
    </location>
</feature>
<dbReference type="InterPro" id="IPR036259">
    <property type="entry name" value="MFS_trans_sf"/>
</dbReference>
<dbReference type="PANTHER" id="PTHR42718">
    <property type="entry name" value="MAJOR FACILITATOR SUPERFAMILY MULTIDRUG TRANSPORTER MFSC"/>
    <property type="match status" value="1"/>
</dbReference>
<dbReference type="SUPFAM" id="SSF103473">
    <property type="entry name" value="MFS general substrate transporter"/>
    <property type="match status" value="1"/>
</dbReference>
<accession>A0ABW4F561</accession>
<feature type="transmembrane region" description="Helical" evidence="5">
    <location>
        <begin position="453"/>
        <end position="477"/>
    </location>
</feature>
<evidence type="ECO:0000313" key="8">
    <source>
        <dbReference type="Proteomes" id="UP001597114"/>
    </source>
</evidence>
<evidence type="ECO:0000259" key="6">
    <source>
        <dbReference type="PROSITE" id="PS50850"/>
    </source>
</evidence>
<dbReference type="Gene3D" id="1.20.1720.10">
    <property type="entry name" value="Multidrug resistance protein D"/>
    <property type="match status" value="1"/>
</dbReference>
<proteinExistence type="predicted"/>
<keyword evidence="4 5" id="KW-0472">Membrane</keyword>
<dbReference type="InterPro" id="IPR020846">
    <property type="entry name" value="MFS_dom"/>
</dbReference>
<feature type="domain" description="Major facilitator superfamily (MFS) profile" evidence="6">
    <location>
        <begin position="28"/>
        <end position="483"/>
    </location>
</feature>
<organism evidence="7 8">
    <name type="scientific">Pseudonocardia yunnanensis</name>
    <dbReference type="NCBI Taxonomy" id="58107"/>
    <lineage>
        <taxon>Bacteria</taxon>
        <taxon>Bacillati</taxon>
        <taxon>Actinomycetota</taxon>
        <taxon>Actinomycetes</taxon>
        <taxon>Pseudonocardiales</taxon>
        <taxon>Pseudonocardiaceae</taxon>
        <taxon>Pseudonocardia</taxon>
    </lineage>
</organism>
<protein>
    <submittedName>
        <fullName evidence="7">MFS transporter</fullName>
    </submittedName>
</protein>
<evidence type="ECO:0000313" key="7">
    <source>
        <dbReference type="EMBL" id="MFD1522688.1"/>
    </source>
</evidence>
<keyword evidence="2 5" id="KW-0812">Transmembrane</keyword>
<dbReference type="CDD" id="cd17321">
    <property type="entry name" value="MFS_MMR_MDR_like"/>
    <property type="match status" value="1"/>
</dbReference>
<keyword evidence="8" id="KW-1185">Reference proteome</keyword>